<dbReference type="Pfam" id="PF04982">
    <property type="entry name" value="TM_HPP"/>
    <property type="match status" value="1"/>
</dbReference>
<gene>
    <name evidence="3" type="ORF">GC093_28085</name>
</gene>
<protein>
    <submittedName>
        <fullName evidence="3">HPP family protein</fullName>
    </submittedName>
</protein>
<dbReference type="InterPro" id="IPR058581">
    <property type="entry name" value="TM_HPP"/>
</dbReference>
<feature type="transmembrane region" description="Helical" evidence="1">
    <location>
        <begin position="138"/>
        <end position="158"/>
    </location>
</feature>
<accession>A0A972GUE6</accession>
<keyword evidence="1" id="KW-0472">Membrane</keyword>
<dbReference type="InterPro" id="IPR007065">
    <property type="entry name" value="HPP"/>
</dbReference>
<feature type="transmembrane region" description="Helical" evidence="1">
    <location>
        <begin position="49"/>
        <end position="65"/>
    </location>
</feature>
<evidence type="ECO:0000313" key="4">
    <source>
        <dbReference type="Proteomes" id="UP000641588"/>
    </source>
</evidence>
<organism evidence="3 4">
    <name type="scientific">Paenibacillus foliorum</name>
    <dbReference type="NCBI Taxonomy" id="2654974"/>
    <lineage>
        <taxon>Bacteria</taxon>
        <taxon>Bacillati</taxon>
        <taxon>Bacillota</taxon>
        <taxon>Bacilli</taxon>
        <taxon>Bacillales</taxon>
        <taxon>Paenibacillaceae</taxon>
        <taxon>Paenibacillus</taxon>
    </lineage>
</organism>
<keyword evidence="4" id="KW-1185">Reference proteome</keyword>
<evidence type="ECO:0000256" key="1">
    <source>
        <dbReference type="SAM" id="Phobius"/>
    </source>
</evidence>
<keyword evidence="1" id="KW-0812">Transmembrane</keyword>
<dbReference type="PANTHER" id="PTHR33741">
    <property type="entry name" value="TRANSMEMBRANE PROTEIN DDB_G0269096-RELATED"/>
    <property type="match status" value="1"/>
</dbReference>
<evidence type="ECO:0000259" key="2">
    <source>
        <dbReference type="Pfam" id="PF04982"/>
    </source>
</evidence>
<proteinExistence type="predicted"/>
<dbReference type="PANTHER" id="PTHR33741:SF5">
    <property type="entry name" value="TRANSMEMBRANE PROTEIN DDB_G0269096-RELATED"/>
    <property type="match status" value="1"/>
</dbReference>
<dbReference type="EMBL" id="WHOD01000105">
    <property type="protein sequence ID" value="NOU97054.1"/>
    <property type="molecule type" value="Genomic_DNA"/>
</dbReference>
<comment type="caution">
    <text evidence="3">The sequence shown here is derived from an EMBL/GenBank/DDBJ whole genome shotgun (WGS) entry which is preliminary data.</text>
</comment>
<feature type="transmembrane region" description="Helical" evidence="1">
    <location>
        <begin position="85"/>
        <end position="111"/>
    </location>
</feature>
<evidence type="ECO:0000313" key="3">
    <source>
        <dbReference type="EMBL" id="NOU97054.1"/>
    </source>
</evidence>
<feature type="transmembrane region" description="Helical" evidence="1">
    <location>
        <begin position="25"/>
        <end position="43"/>
    </location>
</feature>
<name>A0A972GUE6_9BACL</name>
<feature type="domain" description="HPP transmembrane region" evidence="2">
    <location>
        <begin position="24"/>
        <end position="167"/>
    </location>
</feature>
<sequence>MLSYVAMIGKRCYISMSQYSHQLKALLPSLGGFTAILLCSGFGELMNFSLIMAPFGATCVLIFVLPESPLSQPRNIIGGHLLSTLVGLIILTLFGTHSWSIALAVGLAIGFMQRTRTVHPPAGADPIVVMLSAVTWKFLITPVLFGAVLIVLTAYFYHKIARTSSYPKQWW</sequence>
<keyword evidence="1" id="KW-1133">Transmembrane helix</keyword>
<dbReference type="AlphaFoldDB" id="A0A972GUE6"/>
<dbReference type="Proteomes" id="UP000641588">
    <property type="component" value="Unassembled WGS sequence"/>
</dbReference>
<reference evidence="3" key="1">
    <citation type="submission" date="2019-10" db="EMBL/GenBank/DDBJ databases">
        <title>Description of Paenibacillus glebae sp. nov.</title>
        <authorList>
            <person name="Carlier A."/>
            <person name="Qi S."/>
        </authorList>
    </citation>
    <scope>NUCLEOTIDE SEQUENCE</scope>
    <source>
        <strain evidence="3">LMG 31456</strain>
    </source>
</reference>